<dbReference type="GO" id="GO:0003676">
    <property type="term" value="F:nucleic acid binding"/>
    <property type="evidence" value="ECO:0007669"/>
    <property type="project" value="InterPro"/>
</dbReference>
<dbReference type="Gene3D" id="3.30.420.10">
    <property type="entry name" value="Ribonuclease H-like superfamily/Ribonuclease H"/>
    <property type="match status" value="1"/>
</dbReference>
<evidence type="ECO:0000313" key="2">
    <source>
        <dbReference type="Proteomes" id="UP000257109"/>
    </source>
</evidence>
<keyword evidence="2" id="KW-1185">Reference proteome</keyword>
<reference evidence="1" key="1">
    <citation type="submission" date="2018-05" db="EMBL/GenBank/DDBJ databases">
        <title>Draft genome of Mucuna pruriens seed.</title>
        <authorList>
            <person name="Nnadi N.E."/>
            <person name="Vos R."/>
            <person name="Hasami M.H."/>
            <person name="Devisetty U.K."/>
            <person name="Aguiy J.C."/>
        </authorList>
    </citation>
    <scope>NUCLEOTIDE SEQUENCE [LARGE SCALE GENOMIC DNA]</scope>
    <source>
        <strain evidence="1">JCA_2017</strain>
    </source>
</reference>
<evidence type="ECO:0000313" key="1">
    <source>
        <dbReference type="EMBL" id="RDX85210.1"/>
    </source>
</evidence>
<dbReference type="Proteomes" id="UP000257109">
    <property type="component" value="Unassembled WGS sequence"/>
</dbReference>
<name>A0A371G3R6_MUCPR</name>
<dbReference type="EMBL" id="QJKJ01006848">
    <property type="protein sequence ID" value="RDX85210.1"/>
    <property type="molecule type" value="Genomic_DNA"/>
</dbReference>
<dbReference type="InterPro" id="IPR036397">
    <property type="entry name" value="RNaseH_sf"/>
</dbReference>
<proteinExistence type="predicted"/>
<dbReference type="AlphaFoldDB" id="A0A371G3R6"/>
<gene>
    <name evidence="1" type="ORF">CR513_33647</name>
</gene>
<dbReference type="SUPFAM" id="SSF53098">
    <property type="entry name" value="Ribonuclease H-like"/>
    <property type="match status" value="1"/>
</dbReference>
<protein>
    <recommendedName>
        <fullName evidence="3">Integrase catalytic domain-containing protein</fullName>
    </recommendedName>
</protein>
<dbReference type="InterPro" id="IPR012337">
    <property type="entry name" value="RNaseH-like_sf"/>
</dbReference>
<accession>A0A371G3R6</accession>
<evidence type="ECO:0008006" key="3">
    <source>
        <dbReference type="Google" id="ProtNLM"/>
    </source>
</evidence>
<organism evidence="1 2">
    <name type="scientific">Mucuna pruriens</name>
    <name type="common">Velvet bean</name>
    <name type="synonym">Dolichos pruriens</name>
    <dbReference type="NCBI Taxonomy" id="157652"/>
    <lineage>
        <taxon>Eukaryota</taxon>
        <taxon>Viridiplantae</taxon>
        <taxon>Streptophyta</taxon>
        <taxon>Embryophyta</taxon>
        <taxon>Tracheophyta</taxon>
        <taxon>Spermatophyta</taxon>
        <taxon>Magnoliopsida</taxon>
        <taxon>eudicotyledons</taxon>
        <taxon>Gunneridae</taxon>
        <taxon>Pentapetalae</taxon>
        <taxon>rosids</taxon>
        <taxon>fabids</taxon>
        <taxon>Fabales</taxon>
        <taxon>Fabaceae</taxon>
        <taxon>Papilionoideae</taxon>
        <taxon>50 kb inversion clade</taxon>
        <taxon>NPAAA clade</taxon>
        <taxon>indigoferoid/millettioid clade</taxon>
        <taxon>Phaseoleae</taxon>
        <taxon>Mucuna</taxon>
    </lineage>
</organism>
<dbReference type="OrthoDB" id="1432876at2759"/>
<feature type="non-terminal residue" evidence="1">
    <location>
        <position position="1"/>
    </location>
</feature>
<sequence length="182" mass="21334">MHVMPWYADICNFLMASIYPQGASKAYEDKLGSKAKYCIWDDPYLWRICNDQIQLILHFYHAATRGGNYGSDQTAWKVFDYGLYWPTIFRDTHAFISAYEQRKRAKMSISRRKNALVAYVKAKAIRTNEAKVMEFLKSYIFCKFDVPKALISDQGSHFYNRVMATLLEKYRVVHQIATAYHP</sequence>
<comment type="caution">
    <text evidence="1">The sequence shown here is derived from an EMBL/GenBank/DDBJ whole genome shotgun (WGS) entry which is preliminary data.</text>
</comment>